<evidence type="ECO:0000256" key="4">
    <source>
        <dbReference type="ARBA" id="ARBA00022975"/>
    </source>
</evidence>
<dbReference type="SUPFAM" id="SSF53671">
    <property type="entry name" value="Aspartate/ornithine carbamoyltransferase"/>
    <property type="match status" value="1"/>
</dbReference>
<dbReference type="Pfam" id="PF02729">
    <property type="entry name" value="OTCace_N"/>
    <property type="match status" value="1"/>
</dbReference>
<dbReference type="Proteomes" id="UP000018680">
    <property type="component" value="Chromosome"/>
</dbReference>
<sequence>MNSAFSGRTIQVVRDLHPDEQWYLYAKTRELKQAMRGEGNLDSFRLNEPDLGMYLFFMEDSTRTKESFRNAGKFHGIKLNDFDAKNSSFQKKESITDTIKMLTGYSARSIFVVRSRIEGTCRWLESSLSEYAAKIGAPRPAFINAGDGRHEHPTQEFLDEFSFLEQLEWNRDHIHIALVGDLFHGRTVHSKVDGLEVFHNVEVDLIAPEELAMPEHYIRTMESKGFRIRIFESLDEYLAQKRQAPVWYFTRLQLERMGDKLLNKAERLRRAVSFREDHLEKLDERVRFYHPLPRHSETPTIPTFLDRLPVNRWDEQSMNGYLTRIIELAMVGGKLGHNYEGEQARPAEYTDDFILESTRANSSKPEFKVGIKPVDRGIVIDHIAKGQSPEEIWEHITKIRRVLDLNTMGSHGVFPSFREGSYKGIISLPDHRLPGEKKLKMLSAVSPGVTLNLVENHEVVKKFRLTTPPRVYRLPGLCCKNEACVSRPEYHEPIYSDFIRSAENQFICAYCETPHGFNEIWQDQ</sequence>
<dbReference type="InterPro" id="IPR020542">
    <property type="entry name" value="Asp_carbamoyltrfase_reg_C"/>
</dbReference>
<dbReference type="PANTHER" id="PTHR35805:SF1">
    <property type="entry name" value="ASPARTATE CARBAMOYLTRANSFERASE REGULATORY CHAIN"/>
    <property type="match status" value="1"/>
</dbReference>
<evidence type="ECO:0000313" key="11">
    <source>
        <dbReference type="Proteomes" id="UP000018680"/>
    </source>
</evidence>
<dbReference type="OrthoDB" id="9802587at2"/>
<dbReference type="PATRIC" id="fig|1307761.3.peg.1399"/>
<dbReference type="PROSITE" id="PS00097">
    <property type="entry name" value="CARBAMOYLTRANSFERASE"/>
    <property type="match status" value="1"/>
</dbReference>
<dbReference type="InterPro" id="IPR020545">
    <property type="entry name" value="Asp_carbamoyltransf_reg_N"/>
</dbReference>
<dbReference type="InterPro" id="IPR002801">
    <property type="entry name" value="Asp_carbamoylTrfase_reg"/>
</dbReference>
<evidence type="ECO:0000313" key="10">
    <source>
        <dbReference type="EMBL" id="AHC14805.1"/>
    </source>
</evidence>
<dbReference type="SUPFAM" id="SSF57825">
    <property type="entry name" value="Aspartate carbamoyltransferase, Regulatory-chain, C-terminal domain"/>
    <property type="match status" value="1"/>
</dbReference>
<dbReference type="EMBL" id="CP006939">
    <property type="protein sequence ID" value="AHC14805.1"/>
    <property type="molecule type" value="Genomic_DNA"/>
</dbReference>
<protein>
    <recommendedName>
        <fullName evidence="5">Aspartate carbamoyltransferase</fullName>
        <ecNumber evidence="5">2.1.3.2</ecNumber>
    </recommendedName>
</protein>
<dbReference type="EC" id="2.1.3.2" evidence="5"/>
<dbReference type="PANTHER" id="PTHR35805">
    <property type="entry name" value="ASPARTATE CARBAMOYLTRANSFERASE REGULATORY CHAIN"/>
    <property type="match status" value="1"/>
</dbReference>
<dbReference type="InterPro" id="IPR006132">
    <property type="entry name" value="Asp/Orn_carbamoyltranf_P-bd"/>
</dbReference>
<dbReference type="InterPro" id="IPR006130">
    <property type="entry name" value="Asp/Orn_carbamoylTrfase"/>
</dbReference>
<gene>
    <name evidence="10" type="ORF">L21SP2_1406</name>
</gene>
<dbReference type="GO" id="GO:0009220">
    <property type="term" value="P:pyrimidine ribonucleotide biosynthetic process"/>
    <property type="evidence" value="ECO:0007669"/>
    <property type="project" value="UniProtKB-UniRule"/>
</dbReference>
<dbReference type="NCBIfam" id="TIGR00670">
    <property type="entry name" value="asp_carb_tr"/>
    <property type="match status" value="1"/>
</dbReference>
<name>V5WGQ1_9SPIO</name>
<dbReference type="PRINTS" id="PR00101">
    <property type="entry name" value="ATCASE"/>
</dbReference>
<dbReference type="KEGG" id="slr:L21SP2_1406"/>
<keyword evidence="11" id="KW-1185">Reference proteome</keyword>
<evidence type="ECO:0000259" key="7">
    <source>
        <dbReference type="Pfam" id="PF01948"/>
    </source>
</evidence>
<dbReference type="InterPro" id="IPR002082">
    <property type="entry name" value="Asp_carbamoyltransf"/>
</dbReference>
<dbReference type="AlphaFoldDB" id="V5WGQ1"/>
<dbReference type="RefSeq" id="WP_024267728.1">
    <property type="nucleotide sequence ID" value="NC_023035.1"/>
</dbReference>
<dbReference type="InterPro" id="IPR036793">
    <property type="entry name" value="Asp_carbatrfase_reg_N_sf"/>
</dbReference>
<dbReference type="GO" id="GO:0016597">
    <property type="term" value="F:amino acid binding"/>
    <property type="evidence" value="ECO:0007669"/>
    <property type="project" value="InterPro"/>
</dbReference>
<evidence type="ECO:0000256" key="1">
    <source>
        <dbReference type="ARBA" id="ARBA00022679"/>
    </source>
</evidence>
<dbReference type="GO" id="GO:0046872">
    <property type="term" value="F:metal ion binding"/>
    <property type="evidence" value="ECO:0007669"/>
    <property type="project" value="UniProtKB-KW"/>
</dbReference>
<feature type="domain" description="Aspartate carbamoyltransferase regulatory subunit C-terminal" evidence="9">
    <location>
        <begin position="477"/>
        <end position="520"/>
    </location>
</feature>
<dbReference type="HOGENOM" id="CLU_039403_0_0_12"/>
<keyword evidence="4" id="KW-0665">Pyrimidine biosynthesis</keyword>
<dbReference type="GO" id="GO:0006520">
    <property type="term" value="P:amino acid metabolic process"/>
    <property type="evidence" value="ECO:0007669"/>
    <property type="project" value="InterPro"/>
</dbReference>
<feature type="domain" description="Aspartate carbamoyltransferase regulatory subunit N-terminal" evidence="7">
    <location>
        <begin position="370"/>
        <end position="465"/>
    </location>
</feature>
<keyword evidence="1 10" id="KW-0808">Transferase</keyword>
<evidence type="ECO:0000256" key="6">
    <source>
        <dbReference type="SAM" id="Coils"/>
    </source>
</evidence>
<dbReference type="GO" id="GO:0004070">
    <property type="term" value="F:aspartate carbamoyltransferase activity"/>
    <property type="evidence" value="ECO:0007669"/>
    <property type="project" value="UniProtKB-UniRule"/>
</dbReference>
<dbReference type="Pfam" id="PF02748">
    <property type="entry name" value="PyrI_C"/>
    <property type="match status" value="1"/>
</dbReference>
<evidence type="ECO:0000256" key="2">
    <source>
        <dbReference type="ARBA" id="ARBA00022723"/>
    </source>
</evidence>
<dbReference type="eggNOG" id="COG1781">
    <property type="taxonomic scope" value="Bacteria"/>
</dbReference>
<evidence type="ECO:0000256" key="5">
    <source>
        <dbReference type="NCBIfam" id="TIGR00670"/>
    </source>
</evidence>
<keyword evidence="2" id="KW-0479">Metal-binding</keyword>
<evidence type="ECO:0000259" key="8">
    <source>
        <dbReference type="Pfam" id="PF02729"/>
    </source>
</evidence>
<dbReference type="STRING" id="1307761.L21SP2_1406"/>
<dbReference type="PRINTS" id="PR00100">
    <property type="entry name" value="AOTCASE"/>
</dbReference>
<accession>V5WGQ1</accession>
<keyword evidence="6" id="KW-0175">Coiled coil</keyword>
<dbReference type="eggNOG" id="COG0540">
    <property type="taxonomic scope" value="Bacteria"/>
</dbReference>
<feature type="domain" description="Aspartate/ornithine carbamoyltransferase carbamoyl-P binding" evidence="8">
    <location>
        <begin position="12"/>
        <end position="164"/>
    </location>
</feature>
<dbReference type="GO" id="GO:0006207">
    <property type="term" value="P:'de novo' pyrimidine nucleobase biosynthetic process"/>
    <property type="evidence" value="ECO:0007669"/>
    <property type="project" value="InterPro"/>
</dbReference>
<reference evidence="10 11" key="1">
    <citation type="journal article" date="2015" name="Stand. Genomic Sci.">
        <title>Complete genome sequence and description of Salinispira pacifica gen. nov., sp. nov., a novel spirochaete isolated form a hypersaline microbial mat.</title>
        <authorList>
            <person name="Ben Hania W."/>
            <person name="Joseph M."/>
            <person name="Schumann P."/>
            <person name="Bunk B."/>
            <person name="Fiebig A."/>
            <person name="Sproer C."/>
            <person name="Klenk H.P."/>
            <person name="Fardeau M.L."/>
            <person name="Spring S."/>
        </authorList>
    </citation>
    <scope>NUCLEOTIDE SEQUENCE [LARGE SCALE GENOMIC DNA]</scope>
    <source>
        <strain evidence="10 11">L21-RPul-D2</strain>
    </source>
</reference>
<evidence type="ECO:0000256" key="3">
    <source>
        <dbReference type="ARBA" id="ARBA00022833"/>
    </source>
</evidence>
<dbReference type="SUPFAM" id="SSF54893">
    <property type="entry name" value="Aspartate carbamoyltransferase, Regulatory-chain, N-terminal domain"/>
    <property type="match status" value="1"/>
</dbReference>
<keyword evidence="3" id="KW-0862">Zinc</keyword>
<feature type="coiled-coil region" evidence="6">
    <location>
        <begin position="251"/>
        <end position="285"/>
    </location>
</feature>
<dbReference type="InterPro" id="IPR036901">
    <property type="entry name" value="Asp/Orn_carbamoylTrfase_sf"/>
</dbReference>
<evidence type="ECO:0000259" key="9">
    <source>
        <dbReference type="Pfam" id="PF02748"/>
    </source>
</evidence>
<organism evidence="10 11">
    <name type="scientific">Salinispira pacifica</name>
    <dbReference type="NCBI Taxonomy" id="1307761"/>
    <lineage>
        <taxon>Bacteria</taxon>
        <taxon>Pseudomonadati</taxon>
        <taxon>Spirochaetota</taxon>
        <taxon>Spirochaetia</taxon>
        <taxon>Spirochaetales</taxon>
        <taxon>Spirochaetaceae</taxon>
        <taxon>Salinispira</taxon>
    </lineage>
</organism>
<dbReference type="InterPro" id="IPR036792">
    <property type="entry name" value="Asp_carbatrfase_reg_C_sf"/>
</dbReference>
<proteinExistence type="predicted"/>
<dbReference type="Pfam" id="PF01948">
    <property type="entry name" value="PyrI"/>
    <property type="match status" value="1"/>
</dbReference>
<dbReference type="Gene3D" id="3.30.70.140">
    <property type="entry name" value="Aspartate carbamoyltransferase regulatory subunit, N-terminal domain"/>
    <property type="match status" value="1"/>
</dbReference>
<dbReference type="Gene3D" id="3.40.50.1370">
    <property type="entry name" value="Aspartate/ornithine carbamoyltransferase"/>
    <property type="match status" value="2"/>
</dbReference>
<dbReference type="GO" id="GO:0009347">
    <property type="term" value="C:aspartate carbamoyltransferase complex"/>
    <property type="evidence" value="ECO:0007669"/>
    <property type="project" value="InterPro"/>
</dbReference>